<keyword evidence="3" id="KW-1185">Reference proteome</keyword>
<comment type="caution">
    <text evidence="2">The sequence shown here is derived from an EMBL/GenBank/DDBJ whole genome shotgun (WGS) entry which is preliminary data.</text>
</comment>
<protein>
    <recommendedName>
        <fullName evidence="1">CRISPR-associated protein Cas6 C-terminal domain-containing protein</fullName>
    </recommendedName>
</protein>
<name>A0ABQ0MKX7_9BACT</name>
<dbReference type="InterPro" id="IPR019267">
    <property type="entry name" value="CRISPR-assoc_Cas6_C"/>
</dbReference>
<accession>A0ABQ0MKX7</accession>
<dbReference type="Pfam" id="PF10040">
    <property type="entry name" value="CRISPR_Cas6"/>
    <property type="match status" value="1"/>
</dbReference>
<gene>
    <name evidence="2" type="ORF">GPEL0_01r3290</name>
</gene>
<proteinExistence type="predicted"/>
<dbReference type="Proteomes" id="UP000194153">
    <property type="component" value="Unassembled WGS sequence"/>
</dbReference>
<organism evidence="2 3">
    <name type="scientific">Geoanaerobacter pelophilus</name>
    <dbReference type="NCBI Taxonomy" id="60036"/>
    <lineage>
        <taxon>Bacteria</taxon>
        <taxon>Pseudomonadati</taxon>
        <taxon>Thermodesulfobacteriota</taxon>
        <taxon>Desulfuromonadia</taxon>
        <taxon>Geobacterales</taxon>
        <taxon>Geobacteraceae</taxon>
        <taxon>Geoanaerobacter</taxon>
    </lineage>
</organism>
<evidence type="ECO:0000259" key="1">
    <source>
        <dbReference type="Pfam" id="PF10040"/>
    </source>
</evidence>
<evidence type="ECO:0000313" key="2">
    <source>
        <dbReference type="EMBL" id="GAW67452.1"/>
    </source>
</evidence>
<dbReference type="EMBL" id="BDQG01000001">
    <property type="protein sequence ID" value="GAW67452.1"/>
    <property type="molecule type" value="Genomic_DNA"/>
</dbReference>
<evidence type="ECO:0000313" key="3">
    <source>
        <dbReference type="Proteomes" id="UP000194153"/>
    </source>
</evidence>
<dbReference type="Gene3D" id="3.30.70.1900">
    <property type="match status" value="1"/>
</dbReference>
<feature type="domain" description="CRISPR-associated protein Cas6 C-terminal" evidence="1">
    <location>
        <begin position="176"/>
        <end position="288"/>
    </location>
</feature>
<sequence>MENAVELHYARLLFTFTLTSDIADPHAFFATRAEFEMAFRSSLGCRRSDCTGCLSAAPCPFPATFGQQIANDPEAVRRHQKPPLPFIFQFPVLPLPPNSGKSFQLALHLVGSAVQHVSCYIAAVRVLVESKKGRVVNVEAEAPGGGVAPIDAVGVPLLSSQDPVLAGPLSTDTVTLQLLTPLKLVHEGRLLKNFTFAQFARSLMRRISSLAYHYEGAEPSLDYRWLSQTSEAVETLEYGCRLVSWNGRPAGIAGTAVFGGDLEPFHLLLQLGMATHLGKGASFGFGSYRVES</sequence>
<reference evidence="3" key="1">
    <citation type="submission" date="2017-05" db="EMBL/GenBank/DDBJ databases">
        <title>Draft genome sequence of Geobacter pelophilus, a iron(III)-reducing bacteria.</title>
        <authorList>
            <person name="Aoyagi T."/>
            <person name="Koike H."/>
            <person name="Morita T."/>
            <person name="Sato Y."/>
            <person name="Habe H."/>
            <person name="Hori T."/>
        </authorList>
    </citation>
    <scope>NUCLEOTIDE SEQUENCE [LARGE SCALE GENOMIC DNA]</scope>
    <source>
        <strain evidence="3">Drf2</strain>
    </source>
</reference>